<accession>A0A5S3PME1</accession>
<keyword evidence="1" id="KW-0597">Phosphoprotein</keyword>
<dbReference type="Gene3D" id="3.40.50.2300">
    <property type="match status" value="1"/>
</dbReference>
<evidence type="ECO:0000259" key="2">
    <source>
        <dbReference type="PROSITE" id="PS50110"/>
    </source>
</evidence>
<dbReference type="OrthoDB" id="9793549at2"/>
<dbReference type="SMART" id="SM00448">
    <property type="entry name" value="REC"/>
    <property type="match status" value="1"/>
</dbReference>
<dbReference type="SUPFAM" id="SSF52172">
    <property type="entry name" value="CheY-like"/>
    <property type="match status" value="1"/>
</dbReference>
<dbReference type="Proteomes" id="UP000309550">
    <property type="component" value="Unassembled WGS sequence"/>
</dbReference>
<evidence type="ECO:0000313" key="4">
    <source>
        <dbReference type="Proteomes" id="UP000309550"/>
    </source>
</evidence>
<dbReference type="PROSITE" id="PS50110">
    <property type="entry name" value="RESPONSE_REGULATORY"/>
    <property type="match status" value="1"/>
</dbReference>
<comment type="caution">
    <text evidence="3">The sequence shown here is derived from an EMBL/GenBank/DDBJ whole genome shotgun (WGS) entry which is preliminary data.</text>
</comment>
<dbReference type="PANTHER" id="PTHR44520">
    <property type="entry name" value="RESPONSE REGULATOR RCP1-RELATED"/>
    <property type="match status" value="1"/>
</dbReference>
<gene>
    <name evidence="3" type="ORF">FDT80_08345</name>
</gene>
<evidence type="ECO:0000256" key="1">
    <source>
        <dbReference type="PROSITE-ProRule" id="PRU00169"/>
    </source>
</evidence>
<reference evidence="3 4" key="1">
    <citation type="submission" date="2019-05" db="EMBL/GenBank/DDBJ databases">
        <title>Sulfitobacter sabulilitoris sp. nov., isolated from a marine sand.</title>
        <authorList>
            <person name="Yoon J.-H."/>
        </authorList>
    </citation>
    <scope>NUCLEOTIDE SEQUENCE [LARGE SCALE GENOMIC DNA]</scope>
    <source>
        <strain evidence="3 4">HSMS-29</strain>
    </source>
</reference>
<dbReference type="PANTHER" id="PTHR44520:SF2">
    <property type="entry name" value="RESPONSE REGULATOR RCP1"/>
    <property type="match status" value="1"/>
</dbReference>
<dbReference type="Pfam" id="PF00072">
    <property type="entry name" value="Response_reg"/>
    <property type="match status" value="1"/>
</dbReference>
<dbReference type="RefSeq" id="WP_138661714.1">
    <property type="nucleotide sequence ID" value="NZ_VANS01000001.1"/>
</dbReference>
<dbReference type="GO" id="GO:0000160">
    <property type="term" value="P:phosphorelay signal transduction system"/>
    <property type="evidence" value="ECO:0007669"/>
    <property type="project" value="InterPro"/>
</dbReference>
<feature type="domain" description="Response regulatory" evidence="2">
    <location>
        <begin position="10"/>
        <end position="135"/>
    </location>
</feature>
<proteinExistence type="predicted"/>
<organism evidence="3 4">
    <name type="scientific">Sulfitobacter sabulilitoris</name>
    <dbReference type="NCBI Taxonomy" id="2562655"/>
    <lineage>
        <taxon>Bacteria</taxon>
        <taxon>Pseudomonadati</taxon>
        <taxon>Pseudomonadota</taxon>
        <taxon>Alphaproteobacteria</taxon>
        <taxon>Rhodobacterales</taxon>
        <taxon>Roseobacteraceae</taxon>
        <taxon>Sulfitobacter</taxon>
    </lineage>
</organism>
<sequence length="149" mass="17033">MSVSRSKQIQFLIVEDSDLDAERVLRTFKRLKIPNKTHRAKDGIDALDLLRGAQGEILPNAPLIVLLDINMPRMNGLEFLREVRSDQALRDIPVFVFTTSERPDDVDTSHQLNVCGYIVKPLHSAEMTHAFETLSRFWALCKYPRAAAW</sequence>
<feature type="modified residue" description="4-aspartylphosphate" evidence="1">
    <location>
        <position position="68"/>
    </location>
</feature>
<protein>
    <submittedName>
        <fullName evidence="3">Response regulator</fullName>
    </submittedName>
</protein>
<dbReference type="CDD" id="cd17557">
    <property type="entry name" value="REC_Rcp-like"/>
    <property type="match status" value="1"/>
</dbReference>
<dbReference type="AlphaFoldDB" id="A0A5S3PME1"/>
<dbReference type="InterPro" id="IPR052893">
    <property type="entry name" value="TCS_response_regulator"/>
</dbReference>
<evidence type="ECO:0000313" key="3">
    <source>
        <dbReference type="EMBL" id="TMM55547.1"/>
    </source>
</evidence>
<dbReference type="InterPro" id="IPR001789">
    <property type="entry name" value="Sig_transdc_resp-reg_receiver"/>
</dbReference>
<dbReference type="InterPro" id="IPR011006">
    <property type="entry name" value="CheY-like_superfamily"/>
</dbReference>
<name>A0A5S3PME1_9RHOB</name>
<dbReference type="EMBL" id="VANS01000001">
    <property type="protein sequence ID" value="TMM55547.1"/>
    <property type="molecule type" value="Genomic_DNA"/>
</dbReference>
<keyword evidence="4" id="KW-1185">Reference proteome</keyword>